<dbReference type="RefSeq" id="WP_259629262.1">
    <property type="nucleotide sequence ID" value="NZ_JANYMP010000037.1"/>
</dbReference>
<proteinExistence type="predicted"/>
<protein>
    <submittedName>
        <fullName evidence="1">Pentapeptide repeat-containing protein</fullName>
    </submittedName>
</protein>
<dbReference type="EMBL" id="JANYMP010000037">
    <property type="protein sequence ID" value="MCS7483810.1"/>
    <property type="molecule type" value="Genomic_DNA"/>
</dbReference>
<evidence type="ECO:0000313" key="1">
    <source>
        <dbReference type="EMBL" id="MCS7483810.1"/>
    </source>
</evidence>
<evidence type="ECO:0000313" key="2">
    <source>
        <dbReference type="Proteomes" id="UP001141259"/>
    </source>
</evidence>
<name>A0A9X3AL31_9PSEU</name>
<comment type="caution">
    <text evidence="1">The sequence shown here is derived from an EMBL/GenBank/DDBJ whole genome shotgun (WGS) entry which is preliminary data.</text>
</comment>
<dbReference type="AlphaFoldDB" id="A0A9X3AL31"/>
<dbReference type="Proteomes" id="UP001141259">
    <property type="component" value="Unassembled WGS sequence"/>
</dbReference>
<keyword evidence="2" id="KW-1185">Reference proteome</keyword>
<organism evidence="1 2">
    <name type="scientific">Umezawaea endophytica</name>
    <dbReference type="NCBI Taxonomy" id="1654476"/>
    <lineage>
        <taxon>Bacteria</taxon>
        <taxon>Bacillati</taxon>
        <taxon>Actinomycetota</taxon>
        <taxon>Actinomycetes</taxon>
        <taxon>Pseudonocardiales</taxon>
        <taxon>Pseudonocardiaceae</taxon>
        <taxon>Umezawaea</taxon>
    </lineage>
</organism>
<gene>
    <name evidence="1" type="ORF">NZH93_43825</name>
</gene>
<reference evidence="1" key="1">
    <citation type="submission" date="2022-08" db="EMBL/GenBank/DDBJ databases">
        <authorList>
            <person name="Tistechok S."/>
            <person name="Samborskyy M."/>
            <person name="Roman I."/>
        </authorList>
    </citation>
    <scope>NUCLEOTIDE SEQUENCE</scope>
    <source>
        <strain evidence="1">DSM 103496</strain>
    </source>
</reference>
<sequence>MGEALGGLYALERLAQDNPDQRSTVVRVFCAYLRMPFELPGEPPQPAVGPEYEAAVLVHRERVQEREVRVAAQRILRDHLRPGDGPQPAATFWPDTDLDLIGSSLIDFDLQRCTARTAIFELATFTDSTIFKAATFDAFVVFESATFTNFANFRSATFDHVVPQEVREFLS</sequence>
<accession>A0A9X3AL31</accession>